<reference evidence="7 9" key="1">
    <citation type="submission" date="2015-02" db="EMBL/GenBank/DDBJ databases">
        <authorList>
            <person name="Chooi Y.-H."/>
        </authorList>
    </citation>
    <scope>NUCLEOTIDE SEQUENCE [LARGE SCALE GENOMIC DNA]</scope>
    <source>
        <strain evidence="7">E3</strain>
    </source>
</reference>
<evidence type="ECO:0000313" key="10">
    <source>
        <dbReference type="Proteomes" id="UP000290189"/>
    </source>
</evidence>
<evidence type="ECO:0000313" key="7">
    <source>
        <dbReference type="EMBL" id="CEP02449.1"/>
    </source>
</evidence>
<comment type="similarity">
    <text evidence="2">Belongs to the CDC73 family.</text>
</comment>
<accession>A0A0G4J4Y2</accession>
<dbReference type="GO" id="GO:0000993">
    <property type="term" value="F:RNA polymerase II complex binding"/>
    <property type="evidence" value="ECO:0007669"/>
    <property type="project" value="TreeGrafter"/>
</dbReference>
<evidence type="ECO:0000259" key="5">
    <source>
        <dbReference type="Pfam" id="PF05179"/>
    </source>
</evidence>
<dbReference type="GO" id="GO:0016593">
    <property type="term" value="C:Cdc73/Paf1 complex"/>
    <property type="evidence" value="ECO:0007669"/>
    <property type="project" value="InterPro"/>
</dbReference>
<dbReference type="PANTHER" id="PTHR12466">
    <property type="entry name" value="CDC73 DOMAIN PROTEIN"/>
    <property type="match status" value="1"/>
</dbReference>
<feature type="domain" description="Cell division control protein 73 C-terminal" evidence="5">
    <location>
        <begin position="201"/>
        <end position="353"/>
    </location>
</feature>
<evidence type="ECO:0000256" key="4">
    <source>
        <dbReference type="ARBA" id="ARBA00023242"/>
    </source>
</evidence>
<dbReference type="InterPro" id="IPR038103">
    <property type="entry name" value="CDC73_C_sf"/>
</dbReference>
<geneLocation type="mitochondrion" evidence="8"/>
<evidence type="ECO:0008006" key="11">
    <source>
        <dbReference type="Google" id="ProtNLM"/>
    </source>
</evidence>
<keyword evidence="3" id="KW-0804">Transcription</keyword>
<name>A0A0G4J4Y2_PLABS</name>
<comment type="subcellular location">
    <subcellularLocation>
        <location evidence="1">Nucleus</location>
    </subcellularLocation>
</comment>
<evidence type="ECO:0000313" key="9">
    <source>
        <dbReference type="Proteomes" id="UP000039324"/>
    </source>
</evidence>
<organism evidence="7 9">
    <name type="scientific">Plasmodiophora brassicae</name>
    <name type="common">Clubroot disease agent</name>
    <dbReference type="NCBI Taxonomy" id="37360"/>
    <lineage>
        <taxon>Eukaryota</taxon>
        <taxon>Sar</taxon>
        <taxon>Rhizaria</taxon>
        <taxon>Endomyxa</taxon>
        <taxon>Phytomyxea</taxon>
        <taxon>Plasmodiophorida</taxon>
        <taxon>Plasmodiophoridae</taxon>
        <taxon>Plasmodiophora</taxon>
    </lineage>
</organism>
<evidence type="ECO:0000256" key="3">
    <source>
        <dbReference type="ARBA" id="ARBA00023163"/>
    </source>
</evidence>
<gene>
    <name evidence="7" type="ORF">PBRA_009033</name>
    <name evidence="8" type="ORF">PLBR_LOCUS1598</name>
</gene>
<reference evidence="8 10" key="2">
    <citation type="submission" date="2018-03" db="EMBL/GenBank/DDBJ databases">
        <authorList>
            <person name="Fogelqvist J."/>
        </authorList>
    </citation>
    <scope>NUCLEOTIDE SEQUENCE [LARGE SCALE GENOMIC DNA]</scope>
</reference>
<evidence type="ECO:0000256" key="1">
    <source>
        <dbReference type="ARBA" id="ARBA00004123"/>
    </source>
</evidence>
<proteinExistence type="inferred from homology"/>
<keyword evidence="8" id="KW-0496">Mitochondrion</keyword>
<dbReference type="Pfam" id="PF05179">
    <property type="entry name" value="CDC73_C"/>
    <property type="match status" value="1"/>
</dbReference>
<evidence type="ECO:0000313" key="8">
    <source>
        <dbReference type="EMBL" id="SPQ94383.1"/>
    </source>
</evidence>
<keyword evidence="9" id="KW-1185">Reference proteome</keyword>
<dbReference type="InterPro" id="IPR031336">
    <property type="entry name" value="CDC73_C"/>
</dbReference>
<dbReference type="GO" id="GO:0032968">
    <property type="term" value="P:positive regulation of transcription elongation by RNA polymerase II"/>
    <property type="evidence" value="ECO:0007669"/>
    <property type="project" value="TreeGrafter"/>
</dbReference>
<dbReference type="PANTHER" id="PTHR12466:SF8">
    <property type="entry name" value="PARAFIBROMIN"/>
    <property type="match status" value="1"/>
</dbReference>
<dbReference type="Proteomes" id="UP000039324">
    <property type="component" value="Unassembled WGS sequence"/>
</dbReference>
<dbReference type="AlphaFoldDB" id="A0A0G4J4Y2"/>
<dbReference type="STRING" id="37360.A0A0G4J4Y2"/>
<keyword evidence="4" id="KW-0539">Nucleus</keyword>
<protein>
    <recommendedName>
        <fullName evidence="11">Cell division control protein 73 C-terminal domain-containing protein</fullName>
    </recommendedName>
</protein>
<sequence>MDPLTALRQAFLAGGRITRDADAYILGDRKFKATAQTAYRANRGTGDLYTLDALAILLQAQVNQKVKFSDYFKLCREHGVKNAVAVTDLKDVLAYLTGASSTSTCIDATAMLAQKDASLSEPVSSVELDREAAAGPRGYDYRADEWVLSDRDTVLRNPKKDFSMAIAIVDEIWKEDSRMESRPKSKGAAGQRPAEAPAAKGAPIIIVPESLASVVTIFNAKEFLEQGYWVSSNEQRAKLKGTPDVVRIQRKSGITGHVVEYEVYHDVASFTGEMWKRVVCVVVQGQSWQFKGWAIGKTPQEIFEKVYCFHLHFDDEKAHPNIATWGIKSFSVSKTRRHLTMSVYHTMWQNIEQRIASSKSQLVHF</sequence>
<evidence type="ECO:0000256" key="2">
    <source>
        <dbReference type="ARBA" id="ARBA00010427"/>
    </source>
</evidence>
<dbReference type="GO" id="GO:0006368">
    <property type="term" value="P:transcription elongation by RNA polymerase II"/>
    <property type="evidence" value="ECO:0007669"/>
    <property type="project" value="InterPro"/>
</dbReference>
<dbReference type="Gene3D" id="3.40.50.11990">
    <property type="entry name" value="RNA polymerase II accessory factor, Cdc73 C-terminal domain"/>
    <property type="match status" value="1"/>
</dbReference>
<dbReference type="InterPro" id="IPR007852">
    <property type="entry name" value="Cdc73/Parafibromin"/>
</dbReference>
<dbReference type="Pfam" id="PF16050">
    <property type="entry name" value="CDC73_N"/>
    <property type="match status" value="1"/>
</dbReference>
<dbReference type="InterPro" id="IPR032041">
    <property type="entry name" value="Cdc73_N"/>
</dbReference>
<dbReference type="EMBL" id="CDSF01000128">
    <property type="protein sequence ID" value="CEP02449.1"/>
    <property type="molecule type" value="Genomic_DNA"/>
</dbReference>
<dbReference type="OMA" id="GYYFHFA"/>
<dbReference type="Proteomes" id="UP000290189">
    <property type="component" value="Unassembled WGS sequence"/>
</dbReference>
<feature type="domain" description="Paf1 complex subunit Cdc73 N-terminal" evidence="6">
    <location>
        <begin position="2"/>
        <end position="112"/>
    </location>
</feature>
<evidence type="ECO:0000259" key="6">
    <source>
        <dbReference type="Pfam" id="PF16050"/>
    </source>
</evidence>
<dbReference type="OrthoDB" id="2186602at2759"/>
<dbReference type="EMBL" id="OVEO01000002">
    <property type="protein sequence ID" value="SPQ94383.1"/>
    <property type="molecule type" value="Genomic_DNA"/>
</dbReference>